<dbReference type="InterPro" id="IPR036388">
    <property type="entry name" value="WH-like_DNA-bd_sf"/>
</dbReference>
<protein>
    <recommendedName>
        <fullName evidence="1">HTH marR-type domain-containing protein</fullName>
    </recommendedName>
</protein>
<evidence type="ECO:0000313" key="2">
    <source>
        <dbReference type="EMBL" id="GAA1725192.1"/>
    </source>
</evidence>
<dbReference type="Proteomes" id="UP001501057">
    <property type="component" value="Unassembled WGS sequence"/>
</dbReference>
<evidence type="ECO:0000313" key="3">
    <source>
        <dbReference type="Proteomes" id="UP001501057"/>
    </source>
</evidence>
<dbReference type="Gene3D" id="1.10.10.10">
    <property type="entry name" value="Winged helix-like DNA-binding domain superfamily/Winged helix DNA-binding domain"/>
    <property type="match status" value="1"/>
</dbReference>
<sequence>MARVTDDLRDSPEGVAIITIATLERAQRSAEDTAEIRVADRRLLWLLSDGTPRTMREIADGLGLEQSTVNRQVNAALGHGLVARADPDAQHARPLVVTDEGRELFSRSFDRHLGYVRAALAAVPADRRATFLDDFVAFVDAYGTAVDETSPVPGR</sequence>
<organism evidence="2 3">
    <name type="scientific">Aeromicrobium alkaliterrae</name>
    <dbReference type="NCBI Taxonomy" id="302168"/>
    <lineage>
        <taxon>Bacteria</taxon>
        <taxon>Bacillati</taxon>
        <taxon>Actinomycetota</taxon>
        <taxon>Actinomycetes</taxon>
        <taxon>Propionibacteriales</taxon>
        <taxon>Nocardioidaceae</taxon>
        <taxon>Aeromicrobium</taxon>
    </lineage>
</organism>
<dbReference type="Pfam" id="PF12802">
    <property type="entry name" value="MarR_2"/>
    <property type="match status" value="1"/>
</dbReference>
<proteinExistence type="predicted"/>
<dbReference type="InterPro" id="IPR000835">
    <property type="entry name" value="HTH_MarR-typ"/>
</dbReference>
<accession>A0ABN2JFF7</accession>
<dbReference type="InterPro" id="IPR036390">
    <property type="entry name" value="WH_DNA-bd_sf"/>
</dbReference>
<dbReference type="RefSeq" id="WP_344196874.1">
    <property type="nucleotide sequence ID" value="NZ_BAAAME010000002.1"/>
</dbReference>
<name>A0ABN2JFF7_9ACTN</name>
<keyword evidence="3" id="KW-1185">Reference proteome</keyword>
<reference evidence="2 3" key="1">
    <citation type="journal article" date="2019" name="Int. J. Syst. Evol. Microbiol.">
        <title>The Global Catalogue of Microorganisms (GCM) 10K type strain sequencing project: providing services to taxonomists for standard genome sequencing and annotation.</title>
        <authorList>
            <consortium name="The Broad Institute Genomics Platform"/>
            <consortium name="The Broad Institute Genome Sequencing Center for Infectious Disease"/>
            <person name="Wu L."/>
            <person name="Ma J."/>
        </authorList>
    </citation>
    <scope>NUCLEOTIDE SEQUENCE [LARGE SCALE GENOMIC DNA]</scope>
    <source>
        <strain evidence="2 3">JCM 13518</strain>
    </source>
</reference>
<feature type="domain" description="HTH marR-type" evidence="1">
    <location>
        <begin position="42"/>
        <end position="93"/>
    </location>
</feature>
<evidence type="ECO:0000259" key="1">
    <source>
        <dbReference type="Pfam" id="PF12802"/>
    </source>
</evidence>
<gene>
    <name evidence="2" type="ORF">GCM10009710_02410</name>
</gene>
<dbReference type="EMBL" id="BAAAME010000002">
    <property type="protein sequence ID" value="GAA1725192.1"/>
    <property type="molecule type" value="Genomic_DNA"/>
</dbReference>
<comment type="caution">
    <text evidence="2">The sequence shown here is derived from an EMBL/GenBank/DDBJ whole genome shotgun (WGS) entry which is preliminary data.</text>
</comment>
<dbReference type="SUPFAM" id="SSF46785">
    <property type="entry name" value="Winged helix' DNA-binding domain"/>
    <property type="match status" value="1"/>
</dbReference>